<accession>A0A8H4QW88</accession>
<gene>
    <name evidence="2" type="ORF">D9613_006096</name>
</gene>
<evidence type="ECO:0008006" key="4">
    <source>
        <dbReference type="Google" id="ProtNLM"/>
    </source>
</evidence>
<dbReference type="AlphaFoldDB" id="A0A8H4QW88"/>
<dbReference type="Proteomes" id="UP000521872">
    <property type="component" value="Unassembled WGS sequence"/>
</dbReference>
<sequence length="314" mass="34898">MKLSGASLTFAALSLASSISGSPQPGTQSLRPKFDWNRIKYVHAFGDSYSFVQGTRGHANYSFIGDSFNYSFTPQQLLTNEIIFKNTSSEGANWLEFLTGCFEGRPSQCRRQLWDFAFAGADIDASLLPRHEDFAIPLVDQVNQWIQFAASVIPHPPDETLTTWWIGINDTGDSALNATIPDFNAFWETEMTSFFKAVDPRSISDLLCLTPQQAATNHGLRTHLFLNVPPEERSPASLGDPTKAALLKTHIDEFNTILASHVVDFQNANPDTTVLTFDAHSWFNAVLDNPLEFGFTNTTGFCTCADPEGFFWFS</sequence>
<keyword evidence="3" id="KW-1185">Reference proteome</keyword>
<evidence type="ECO:0000313" key="2">
    <source>
        <dbReference type="EMBL" id="KAF4617467.1"/>
    </source>
</evidence>
<name>A0A8H4QW88_9AGAR</name>
<evidence type="ECO:0000313" key="3">
    <source>
        <dbReference type="Proteomes" id="UP000521872"/>
    </source>
</evidence>
<feature type="signal peptide" evidence="1">
    <location>
        <begin position="1"/>
        <end position="16"/>
    </location>
</feature>
<feature type="chain" id="PRO_5034067960" description="Carbohydrate esterase family 16 protein" evidence="1">
    <location>
        <begin position="17"/>
        <end position="314"/>
    </location>
</feature>
<organism evidence="2 3">
    <name type="scientific">Agrocybe pediades</name>
    <dbReference type="NCBI Taxonomy" id="84607"/>
    <lineage>
        <taxon>Eukaryota</taxon>
        <taxon>Fungi</taxon>
        <taxon>Dikarya</taxon>
        <taxon>Basidiomycota</taxon>
        <taxon>Agaricomycotina</taxon>
        <taxon>Agaricomycetes</taxon>
        <taxon>Agaricomycetidae</taxon>
        <taxon>Agaricales</taxon>
        <taxon>Agaricineae</taxon>
        <taxon>Strophariaceae</taxon>
        <taxon>Agrocybe</taxon>
    </lineage>
</organism>
<comment type="caution">
    <text evidence="2">The sequence shown here is derived from an EMBL/GenBank/DDBJ whole genome shotgun (WGS) entry which is preliminary data.</text>
</comment>
<proteinExistence type="predicted"/>
<dbReference type="InterPro" id="IPR036514">
    <property type="entry name" value="SGNH_hydro_sf"/>
</dbReference>
<dbReference type="Gene3D" id="3.40.50.1110">
    <property type="entry name" value="SGNH hydrolase"/>
    <property type="match status" value="1"/>
</dbReference>
<reference evidence="2 3" key="1">
    <citation type="submission" date="2019-12" db="EMBL/GenBank/DDBJ databases">
        <authorList>
            <person name="Floudas D."/>
            <person name="Bentzer J."/>
            <person name="Ahren D."/>
            <person name="Johansson T."/>
            <person name="Persson P."/>
            <person name="Tunlid A."/>
        </authorList>
    </citation>
    <scope>NUCLEOTIDE SEQUENCE [LARGE SCALE GENOMIC DNA]</scope>
    <source>
        <strain evidence="2 3">CBS 102.39</strain>
    </source>
</reference>
<protein>
    <recommendedName>
        <fullName evidence="4">Carbohydrate esterase family 16 protein</fullName>
    </recommendedName>
</protein>
<evidence type="ECO:0000256" key="1">
    <source>
        <dbReference type="SAM" id="SignalP"/>
    </source>
</evidence>
<dbReference type="EMBL" id="JAACJL010000030">
    <property type="protein sequence ID" value="KAF4617467.1"/>
    <property type="molecule type" value="Genomic_DNA"/>
</dbReference>
<keyword evidence="1" id="KW-0732">Signal</keyword>